<evidence type="ECO:0000256" key="3">
    <source>
        <dbReference type="PROSITE-ProRule" id="PRU00023"/>
    </source>
</evidence>
<dbReference type="Pfam" id="PF00023">
    <property type="entry name" value="Ank"/>
    <property type="match status" value="1"/>
</dbReference>
<comment type="caution">
    <text evidence="4">The sequence shown here is derived from an EMBL/GenBank/DDBJ whole genome shotgun (WGS) entry which is preliminary data.</text>
</comment>
<dbReference type="Gene3D" id="1.25.40.20">
    <property type="entry name" value="Ankyrin repeat-containing domain"/>
    <property type="match status" value="2"/>
</dbReference>
<name>A0A0F3PEF3_RICRH</name>
<dbReference type="PANTHER" id="PTHR24123:SF33">
    <property type="entry name" value="PROTEIN HOS4"/>
    <property type="match status" value="1"/>
</dbReference>
<sequence>MGGKIAPNMYGWSAIHLAIKIGNVEMVEYLYENTEFQKYDKYGYTLHDWASAMGHDKNHNNKTLLAFVESKNISSVKALISKGAKFDIKSELGYKIFELAIDSEDLRLIEYLVNHTLVGKNTGQQTLLEKVTQIYDKHINISKLVKMLIKDYAAFDKALGQKLLQKAIYAGDLELVETLYYIVKVLMPSTKTN</sequence>
<dbReference type="Proteomes" id="UP000033591">
    <property type="component" value="Unassembled WGS sequence"/>
</dbReference>
<dbReference type="PANTHER" id="PTHR24123">
    <property type="entry name" value="ANKYRIN REPEAT-CONTAINING"/>
    <property type="match status" value="1"/>
</dbReference>
<gene>
    <name evidence="4" type="ORF">RMAECT_0862</name>
</gene>
<accession>A0A0F3PEF3</accession>
<protein>
    <submittedName>
        <fullName evidence="4">Ankyrin repeat family protein</fullName>
    </submittedName>
</protein>
<dbReference type="PATRIC" id="fig|1359199.3.peg.847"/>
<dbReference type="InterPro" id="IPR051165">
    <property type="entry name" value="Multifunctional_ANK_Repeat"/>
</dbReference>
<dbReference type="InterPro" id="IPR036770">
    <property type="entry name" value="Ankyrin_rpt-contain_sf"/>
</dbReference>
<organism evidence="4 5">
    <name type="scientific">Rickettsia rhipicephali str. Ect</name>
    <dbReference type="NCBI Taxonomy" id="1359199"/>
    <lineage>
        <taxon>Bacteria</taxon>
        <taxon>Pseudomonadati</taxon>
        <taxon>Pseudomonadota</taxon>
        <taxon>Alphaproteobacteria</taxon>
        <taxon>Rickettsiales</taxon>
        <taxon>Rickettsiaceae</taxon>
        <taxon>Rickettsieae</taxon>
        <taxon>Rickettsia</taxon>
        <taxon>spotted fever group</taxon>
    </lineage>
</organism>
<dbReference type="SUPFAM" id="SSF48403">
    <property type="entry name" value="Ankyrin repeat"/>
    <property type="match status" value="1"/>
</dbReference>
<keyword evidence="2 3" id="KW-0040">ANK repeat</keyword>
<evidence type="ECO:0000313" key="4">
    <source>
        <dbReference type="EMBL" id="KJV78725.1"/>
    </source>
</evidence>
<dbReference type="AlphaFoldDB" id="A0A0F3PEF3"/>
<dbReference type="SMART" id="SM00248">
    <property type="entry name" value="ANK"/>
    <property type="match status" value="3"/>
</dbReference>
<dbReference type="InterPro" id="IPR002110">
    <property type="entry name" value="Ankyrin_rpt"/>
</dbReference>
<proteinExistence type="predicted"/>
<evidence type="ECO:0000256" key="2">
    <source>
        <dbReference type="ARBA" id="ARBA00023043"/>
    </source>
</evidence>
<keyword evidence="1" id="KW-0677">Repeat</keyword>
<feature type="repeat" description="ANK" evidence="3">
    <location>
        <begin position="10"/>
        <end position="33"/>
    </location>
</feature>
<evidence type="ECO:0000256" key="1">
    <source>
        <dbReference type="ARBA" id="ARBA00022737"/>
    </source>
</evidence>
<dbReference type="PROSITE" id="PS50088">
    <property type="entry name" value="ANK_REPEAT"/>
    <property type="match status" value="1"/>
</dbReference>
<dbReference type="EMBL" id="LAOC01000001">
    <property type="protein sequence ID" value="KJV78725.1"/>
    <property type="molecule type" value="Genomic_DNA"/>
</dbReference>
<reference evidence="4 5" key="1">
    <citation type="submission" date="2015-01" db="EMBL/GenBank/DDBJ databases">
        <title>Genome Sequencing of Rickettsiales.</title>
        <authorList>
            <person name="Daugherty S.C."/>
            <person name="Su Q."/>
            <person name="Abolude K."/>
            <person name="Beier-Sexton M."/>
            <person name="Carlyon J.A."/>
            <person name="Carter R."/>
            <person name="Day N.P."/>
            <person name="Dumler S.J."/>
            <person name="Dyachenko V."/>
            <person name="Godinez A."/>
            <person name="Kurtti T.J."/>
            <person name="Lichay M."/>
            <person name="Mullins K.E."/>
            <person name="Ott S."/>
            <person name="Pappas-Brown V."/>
            <person name="Paris D.H."/>
            <person name="Patel P."/>
            <person name="Richards A.L."/>
            <person name="Sadzewicz L."/>
            <person name="Sears K."/>
            <person name="Seidman D."/>
            <person name="Sengamalay N."/>
            <person name="Stenos J."/>
            <person name="Tallon L.J."/>
            <person name="Vincent G."/>
            <person name="Fraser C.M."/>
            <person name="Munderloh U."/>
            <person name="Dunning-Hotopp J.C."/>
        </authorList>
    </citation>
    <scope>NUCLEOTIDE SEQUENCE [LARGE SCALE GENOMIC DNA]</scope>
    <source>
        <strain evidence="4 5">Ect</strain>
    </source>
</reference>
<evidence type="ECO:0000313" key="5">
    <source>
        <dbReference type="Proteomes" id="UP000033591"/>
    </source>
</evidence>
<dbReference type="PROSITE" id="PS50297">
    <property type="entry name" value="ANK_REP_REGION"/>
    <property type="match status" value="1"/>
</dbReference>